<dbReference type="AlphaFoldDB" id="A0A7R8Z152"/>
<gene>
    <name evidence="2" type="ORF">HERILL_LOCUS13975</name>
</gene>
<feature type="compositionally biased region" description="Basic and acidic residues" evidence="1">
    <location>
        <begin position="13"/>
        <end position="23"/>
    </location>
</feature>
<dbReference type="Proteomes" id="UP000594454">
    <property type="component" value="Chromosome 5"/>
</dbReference>
<reference evidence="2 3" key="1">
    <citation type="submission" date="2020-11" db="EMBL/GenBank/DDBJ databases">
        <authorList>
            <person name="Wallbank WR R."/>
            <person name="Pardo Diaz C."/>
            <person name="Kozak K."/>
            <person name="Martin S."/>
            <person name="Jiggins C."/>
            <person name="Moest M."/>
            <person name="Warren A I."/>
            <person name="Generalovic N T."/>
            <person name="Byers J.R.P. K."/>
            <person name="Montejo-Kovacevich G."/>
            <person name="Yen C E."/>
        </authorList>
    </citation>
    <scope>NUCLEOTIDE SEQUENCE [LARGE SCALE GENOMIC DNA]</scope>
</reference>
<feature type="compositionally biased region" description="Basic residues" evidence="1">
    <location>
        <begin position="172"/>
        <end position="182"/>
    </location>
</feature>
<evidence type="ECO:0000313" key="3">
    <source>
        <dbReference type="Proteomes" id="UP000594454"/>
    </source>
</evidence>
<dbReference type="InParanoid" id="A0A7R8Z152"/>
<keyword evidence="3" id="KW-1185">Reference proteome</keyword>
<dbReference type="EMBL" id="LR899013">
    <property type="protein sequence ID" value="CAD7091563.1"/>
    <property type="molecule type" value="Genomic_DNA"/>
</dbReference>
<feature type="region of interest" description="Disordered" evidence="1">
    <location>
        <begin position="1"/>
        <end position="60"/>
    </location>
</feature>
<feature type="region of interest" description="Disordered" evidence="1">
    <location>
        <begin position="110"/>
        <end position="182"/>
    </location>
</feature>
<evidence type="ECO:0000256" key="1">
    <source>
        <dbReference type="SAM" id="MobiDB-lite"/>
    </source>
</evidence>
<feature type="compositionally biased region" description="Basic and acidic residues" evidence="1">
    <location>
        <begin position="44"/>
        <end position="60"/>
    </location>
</feature>
<proteinExistence type="predicted"/>
<sequence>MGEPSSGSKRRKTIEEVLESRDASEDELPMSSDIDCNSDEADEVSPRDIAPKHPEEDDVERLRSENRMLLTLIAQQKEQISTLNWTVNDLRDTVKSLQFTIKAAFPDKVWEDKQKQQSTAASDFPALGSKKRATNAPPVPTSSQHQPVNRPAVPAVGPATRRAQSSSVQRKPGLRKQSRITP</sequence>
<organism evidence="2 3">
    <name type="scientific">Hermetia illucens</name>
    <name type="common">Black soldier fly</name>
    <dbReference type="NCBI Taxonomy" id="343691"/>
    <lineage>
        <taxon>Eukaryota</taxon>
        <taxon>Metazoa</taxon>
        <taxon>Ecdysozoa</taxon>
        <taxon>Arthropoda</taxon>
        <taxon>Hexapoda</taxon>
        <taxon>Insecta</taxon>
        <taxon>Pterygota</taxon>
        <taxon>Neoptera</taxon>
        <taxon>Endopterygota</taxon>
        <taxon>Diptera</taxon>
        <taxon>Brachycera</taxon>
        <taxon>Stratiomyomorpha</taxon>
        <taxon>Stratiomyidae</taxon>
        <taxon>Hermetiinae</taxon>
        <taxon>Hermetia</taxon>
    </lineage>
</organism>
<name>A0A7R8Z152_HERIL</name>
<evidence type="ECO:0000313" key="2">
    <source>
        <dbReference type="EMBL" id="CAD7091563.1"/>
    </source>
</evidence>
<protein>
    <submittedName>
        <fullName evidence="2">Uncharacterized protein</fullName>
    </submittedName>
</protein>
<accession>A0A7R8Z152</accession>